<feature type="non-terminal residue" evidence="1">
    <location>
        <position position="59"/>
    </location>
</feature>
<organism evidence="1 2">
    <name type="scientific">Hygrophoropsis aurantiaca</name>
    <dbReference type="NCBI Taxonomy" id="72124"/>
    <lineage>
        <taxon>Eukaryota</taxon>
        <taxon>Fungi</taxon>
        <taxon>Dikarya</taxon>
        <taxon>Basidiomycota</taxon>
        <taxon>Agaricomycotina</taxon>
        <taxon>Agaricomycetes</taxon>
        <taxon>Agaricomycetidae</taxon>
        <taxon>Boletales</taxon>
        <taxon>Coniophorineae</taxon>
        <taxon>Hygrophoropsidaceae</taxon>
        <taxon>Hygrophoropsis</taxon>
    </lineage>
</organism>
<name>A0ACB7ZVJ3_9AGAM</name>
<gene>
    <name evidence="1" type="ORF">BJ138DRAFT_976932</name>
</gene>
<dbReference type="EMBL" id="MU268382">
    <property type="protein sequence ID" value="KAH7904714.1"/>
    <property type="molecule type" value="Genomic_DNA"/>
</dbReference>
<accession>A0ACB7ZVJ3</accession>
<dbReference type="Proteomes" id="UP000790377">
    <property type="component" value="Unassembled WGS sequence"/>
</dbReference>
<proteinExistence type="predicted"/>
<evidence type="ECO:0000313" key="1">
    <source>
        <dbReference type="EMBL" id="KAH7904714.1"/>
    </source>
</evidence>
<sequence>MRMDGTTKALTELDPETLSIMLKRLHPWINNFNELILFLLQCNMDIKYIGSGEAAMASV</sequence>
<keyword evidence="2" id="KW-1185">Reference proteome</keyword>
<evidence type="ECO:0000313" key="2">
    <source>
        <dbReference type="Proteomes" id="UP000790377"/>
    </source>
</evidence>
<comment type="caution">
    <text evidence="1">The sequence shown here is derived from an EMBL/GenBank/DDBJ whole genome shotgun (WGS) entry which is preliminary data.</text>
</comment>
<reference evidence="1" key="1">
    <citation type="journal article" date="2021" name="New Phytol.">
        <title>Evolutionary innovations through gain and loss of genes in the ectomycorrhizal Boletales.</title>
        <authorList>
            <person name="Wu G."/>
            <person name="Miyauchi S."/>
            <person name="Morin E."/>
            <person name="Kuo A."/>
            <person name="Drula E."/>
            <person name="Varga T."/>
            <person name="Kohler A."/>
            <person name="Feng B."/>
            <person name="Cao Y."/>
            <person name="Lipzen A."/>
            <person name="Daum C."/>
            <person name="Hundley H."/>
            <person name="Pangilinan J."/>
            <person name="Johnson J."/>
            <person name="Barry K."/>
            <person name="LaButti K."/>
            <person name="Ng V."/>
            <person name="Ahrendt S."/>
            <person name="Min B."/>
            <person name="Choi I.G."/>
            <person name="Park H."/>
            <person name="Plett J.M."/>
            <person name="Magnuson J."/>
            <person name="Spatafora J.W."/>
            <person name="Nagy L.G."/>
            <person name="Henrissat B."/>
            <person name="Grigoriev I.V."/>
            <person name="Yang Z.L."/>
            <person name="Xu J."/>
            <person name="Martin F.M."/>
        </authorList>
    </citation>
    <scope>NUCLEOTIDE SEQUENCE</scope>
    <source>
        <strain evidence="1">ATCC 28755</strain>
    </source>
</reference>
<protein>
    <submittedName>
        <fullName evidence="1">Uncharacterized protein</fullName>
    </submittedName>
</protein>